<dbReference type="EMBL" id="JAGINW010000001">
    <property type="protein sequence ID" value="MBP2325464.1"/>
    <property type="molecule type" value="Genomic_DNA"/>
</dbReference>
<keyword evidence="2" id="KW-1185">Reference proteome</keyword>
<name>A0ABS4TN86_9PSEU</name>
<reference evidence="1 2" key="1">
    <citation type="submission" date="2021-03" db="EMBL/GenBank/DDBJ databases">
        <title>Sequencing the genomes of 1000 actinobacteria strains.</title>
        <authorList>
            <person name="Klenk H.-P."/>
        </authorList>
    </citation>
    <scope>NUCLEOTIDE SEQUENCE [LARGE SCALE GENOMIC DNA]</scope>
    <source>
        <strain evidence="1 2">DSM 46670</strain>
    </source>
</reference>
<protein>
    <submittedName>
        <fullName evidence="1">Uncharacterized protein</fullName>
    </submittedName>
</protein>
<comment type="caution">
    <text evidence="1">The sequence shown here is derived from an EMBL/GenBank/DDBJ whole genome shotgun (WGS) entry which is preliminary data.</text>
</comment>
<organism evidence="1 2">
    <name type="scientific">Kibdelosporangium banguiense</name>
    <dbReference type="NCBI Taxonomy" id="1365924"/>
    <lineage>
        <taxon>Bacteria</taxon>
        <taxon>Bacillati</taxon>
        <taxon>Actinomycetota</taxon>
        <taxon>Actinomycetes</taxon>
        <taxon>Pseudonocardiales</taxon>
        <taxon>Pseudonocardiaceae</taxon>
        <taxon>Kibdelosporangium</taxon>
    </lineage>
</organism>
<accession>A0ABS4TN86</accession>
<evidence type="ECO:0000313" key="1">
    <source>
        <dbReference type="EMBL" id="MBP2325464.1"/>
    </source>
</evidence>
<proteinExistence type="predicted"/>
<sequence>MVTTEHVVDRGMLARAMTLAWADVAEVQIGPGPSVLPSTTVLLVARDVERSVSLSALSRDDVC</sequence>
<dbReference type="RefSeq" id="WP_209642658.1">
    <property type="nucleotide sequence ID" value="NZ_JAGINW010000001.1"/>
</dbReference>
<gene>
    <name evidence="1" type="ORF">JOF56_005849</name>
</gene>
<evidence type="ECO:0000313" key="2">
    <source>
        <dbReference type="Proteomes" id="UP001519332"/>
    </source>
</evidence>
<dbReference type="Proteomes" id="UP001519332">
    <property type="component" value="Unassembled WGS sequence"/>
</dbReference>